<evidence type="ECO:0008006" key="3">
    <source>
        <dbReference type="Google" id="ProtNLM"/>
    </source>
</evidence>
<comment type="caution">
    <text evidence="1">The sequence shown here is derived from an EMBL/GenBank/DDBJ whole genome shotgun (WGS) entry which is preliminary data.</text>
</comment>
<accession>A0A017RUF2</accession>
<dbReference type="InterPro" id="IPR029063">
    <property type="entry name" value="SAM-dependent_MTases_sf"/>
</dbReference>
<gene>
    <name evidence="1" type="ORF">Q428_08370</name>
</gene>
<dbReference type="STRING" id="1403537.Q428_08370"/>
<proteinExistence type="predicted"/>
<dbReference type="SUPFAM" id="SSF53335">
    <property type="entry name" value="S-adenosyl-L-methionine-dependent methyltransferases"/>
    <property type="match status" value="1"/>
</dbReference>
<dbReference type="EMBL" id="AZQP01000022">
    <property type="protein sequence ID" value="EYE88403.1"/>
    <property type="molecule type" value="Genomic_DNA"/>
</dbReference>
<dbReference type="CDD" id="cd02440">
    <property type="entry name" value="AdoMet_MTases"/>
    <property type="match status" value="1"/>
</dbReference>
<sequence length="193" mass="21806">MYKVVKKATELIQDILKDVINEDDIVVDATLGNGKDTIFLSQLVPYGKVYAFDIQERAIKKFIEDTDMNIIKNVVLINSGHEHIEEFVREKPKAIIFNLGYLPGGDKDITTKADTTIVAVKKGLEMLLPGGLMILIVYVGHENGKEEAVQLRELVKELNRKVFSAMEINYSSKDNNAPFIIIIEKNDNYRGHI</sequence>
<dbReference type="InterPro" id="IPR010719">
    <property type="entry name" value="MnmM_MeTrfase"/>
</dbReference>
<reference evidence="1 2" key="1">
    <citation type="journal article" date="2014" name="Genome Announc.">
        <title>Draft Genome Sequence of Fervidicella metallireducens Strain AeBT, an Iron-Reducing Thermoanaerobe from the Great Artesian Basin.</title>
        <authorList>
            <person name="Patel B.K."/>
        </authorList>
    </citation>
    <scope>NUCLEOTIDE SEQUENCE [LARGE SCALE GENOMIC DNA]</scope>
    <source>
        <strain evidence="1 2">AeB</strain>
    </source>
</reference>
<dbReference type="Gene3D" id="3.40.50.150">
    <property type="entry name" value="Vaccinia Virus protein VP39"/>
    <property type="match status" value="1"/>
</dbReference>
<dbReference type="OrthoDB" id="9792989at2"/>
<name>A0A017RUF2_9CLOT</name>
<keyword evidence="2" id="KW-1185">Reference proteome</keyword>
<dbReference type="Pfam" id="PF06962">
    <property type="entry name" value="rRNA_methylase"/>
    <property type="match status" value="1"/>
</dbReference>
<evidence type="ECO:0000313" key="2">
    <source>
        <dbReference type="Proteomes" id="UP000019681"/>
    </source>
</evidence>
<evidence type="ECO:0000313" key="1">
    <source>
        <dbReference type="EMBL" id="EYE88403.1"/>
    </source>
</evidence>
<dbReference type="PANTHER" id="PTHR35276:SF1">
    <property type="entry name" value="TRNA (MNM(5)S(2)U34)-METHYLTRANSFERASE, CHLOROPLASTIC"/>
    <property type="match status" value="1"/>
</dbReference>
<dbReference type="Proteomes" id="UP000019681">
    <property type="component" value="Unassembled WGS sequence"/>
</dbReference>
<organism evidence="1 2">
    <name type="scientific">Fervidicella metallireducens AeB</name>
    <dbReference type="NCBI Taxonomy" id="1403537"/>
    <lineage>
        <taxon>Bacteria</taxon>
        <taxon>Bacillati</taxon>
        <taxon>Bacillota</taxon>
        <taxon>Clostridia</taxon>
        <taxon>Eubacteriales</taxon>
        <taxon>Clostridiaceae</taxon>
        <taxon>Fervidicella</taxon>
    </lineage>
</organism>
<dbReference type="PANTHER" id="PTHR35276">
    <property type="entry name" value="S-ADENOSYL-L-METHIONINE-DEPENDENT METHYLTRANSFERASES SUPERFAMILY PROTEIN"/>
    <property type="match status" value="1"/>
</dbReference>
<dbReference type="AlphaFoldDB" id="A0A017RUF2"/>
<protein>
    <recommendedName>
        <fullName evidence="3">rRNA methyltransferase</fullName>
    </recommendedName>
</protein>